<keyword evidence="11" id="KW-1185">Reference proteome</keyword>
<keyword evidence="7 8" id="KW-0472">Membrane</keyword>
<evidence type="ECO:0000313" key="11">
    <source>
        <dbReference type="Proteomes" id="UP000255328"/>
    </source>
</evidence>
<evidence type="ECO:0000256" key="6">
    <source>
        <dbReference type="ARBA" id="ARBA00022989"/>
    </source>
</evidence>
<proteinExistence type="inferred from homology"/>
<sequence length="486" mass="54564">MLKNGLLVMIITMISRVLGLVRAGIIAYYFGASAMTDAFFSAFKISNFFRQLLGEGALGSSFIPLYNERVELEGEENSKQFMYSILNLLFIFSTIITILMIIFSHGIISLIVSGFPNETKLIASKLLSIMSIYFIFISLSGMICAILNNFKQFVVPASTSIFFNLAIILASIYFGKSYGIEALAYGVVVGGLFQFLVVLPAFFKIVRSYSFRIDWKDPYLKKIFIMICPMLIGIVARQVNTIVDQMFASYLVEGGVSALENATRLYLLPVGVFGVSISTVIFPGLSKAMSKNNFRAASDNIVKGLNILLFLILPSMAVLTFYAPEVIKLTLSYGKFDEEAVRVTSQALLYYSIGLYFYTAIYLMTRAFYSVKDSKYPVKFSIVSIILNIILNFLLIDSMEYKGLALSTSIASGVNFLLLLVVFRKKYINFSLKKSYIFFGKTVIATIFALLASYKIDDTILKLLIFSIVYILFWTRSLLKNKMEVF</sequence>
<dbReference type="PANTHER" id="PTHR47019:SF1">
    <property type="entry name" value="LIPID II FLIPPASE MURJ"/>
    <property type="match status" value="1"/>
</dbReference>
<evidence type="ECO:0000256" key="8">
    <source>
        <dbReference type="HAMAP-Rule" id="MF_02078"/>
    </source>
</evidence>
<feature type="transmembrane region" description="Helical" evidence="8">
    <location>
        <begin position="376"/>
        <end position="395"/>
    </location>
</feature>
<feature type="transmembrane region" description="Helical" evidence="8">
    <location>
        <begin position="154"/>
        <end position="176"/>
    </location>
</feature>
<dbReference type="InterPro" id="IPR051050">
    <property type="entry name" value="Lipid_II_flippase_MurJ/MviN"/>
</dbReference>
<dbReference type="NCBIfam" id="TIGR01695">
    <property type="entry name" value="murJ_mviN"/>
    <property type="match status" value="1"/>
</dbReference>
<protein>
    <recommendedName>
        <fullName evidence="8">Probable lipid II flippase MurJ</fullName>
    </recommendedName>
</protein>
<dbReference type="GO" id="GO:0005886">
    <property type="term" value="C:plasma membrane"/>
    <property type="evidence" value="ECO:0007669"/>
    <property type="project" value="UniProtKB-SubCell"/>
</dbReference>
<keyword evidence="8 9" id="KW-0961">Cell wall biogenesis/degradation</keyword>
<dbReference type="GO" id="GO:0071555">
    <property type="term" value="P:cell wall organization"/>
    <property type="evidence" value="ECO:0007669"/>
    <property type="project" value="UniProtKB-UniRule"/>
</dbReference>
<feature type="transmembrane region" description="Helical" evidence="8">
    <location>
        <begin position="435"/>
        <end position="454"/>
    </location>
</feature>
<dbReference type="RefSeq" id="WP_115270161.1">
    <property type="nucleotide sequence ID" value="NZ_CASFEE010000026.1"/>
</dbReference>
<keyword evidence="4 8" id="KW-0133">Cell shape</keyword>
<dbReference type="Proteomes" id="UP000255328">
    <property type="component" value="Unassembled WGS sequence"/>
</dbReference>
<evidence type="ECO:0000313" key="10">
    <source>
        <dbReference type="EMBL" id="STO31659.1"/>
    </source>
</evidence>
<keyword evidence="3 8" id="KW-0812">Transmembrane</keyword>
<dbReference type="GO" id="GO:0015648">
    <property type="term" value="F:lipid-linked peptidoglycan transporter activity"/>
    <property type="evidence" value="ECO:0007669"/>
    <property type="project" value="UniProtKB-UniRule"/>
</dbReference>
<accession>A0A377GXH4</accession>
<feature type="transmembrane region" description="Helical" evidence="8">
    <location>
        <begin position="6"/>
        <end position="30"/>
    </location>
</feature>
<feature type="transmembrane region" description="Helical" evidence="8">
    <location>
        <begin position="223"/>
        <end position="243"/>
    </location>
</feature>
<feature type="transmembrane region" description="Helical" evidence="8">
    <location>
        <begin position="305"/>
        <end position="323"/>
    </location>
</feature>
<keyword evidence="5 8" id="KW-0573">Peptidoglycan synthesis</keyword>
<dbReference type="GO" id="GO:0008360">
    <property type="term" value="P:regulation of cell shape"/>
    <property type="evidence" value="ECO:0007669"/>
    <property type="project" value="UniProtKB-UniRule"/>
</dbReference>
<evidence type="ECO:0000256" key="3">
    <source>
        <dbReference type="ARBA" id="ARBA00022692"/>
    </source>
</evidence>
<feature type="transmembrane region" description="Helical" evidence="8">
    <location>
        <begin position="127"/>
        <end position="147"/>
    </location>
</feature>
<dbReference type="Pfam" id="PF03023">
    <property type="entry name" value="MurJ"/>
    <property type="match status" value="1"/>
</dbReference>
<dbReference type="EMBL" id="UGGU01000003">
    <property type="protein sequence ID" value="STO31659.1"/>
    <property type="molecule type" value="Genomic_DNA"/>
</dbReference>
<feature type="transmembrane region" description="Helical" evidence="8">
    <location>
        <begin position="88"/>
        <end position="115"/>
    </location>
</feature>
<comment type="pathway">
    <text evidence="8">Cell wall biogenesis; peptidoglycan biosynthesis.</text>
</comment>
<dbReference type="PRINTS" id="PR01806">
    <property type="entry name" value="VIRFACTRMVIN"/>
</dbReference>
<keyword evidence="2 8" id="KW-1003">Cell membrane</keyword>
<dbReference type="UniPathway" id="UPA00219"/>
<name>A0A377GXH4_9FUSO</name>
<feature type="transmembrane region" description="Helical" evidence="8">
    <location>
        <begin position="263"/>
        <end position="285"/>
    </location>
</feature>
<dbReference type="CDD" id="cd13123">
    <property type="entry name" value="MATE_MurJ_like"/>
    <property type="match status" value="1"/>
</dbReference>
<dbReference type="InterPro" id="IPR004268">
    <property type="entry name" value="MurJ"/>
</dbReference>
<comment type="similarity">
    <text evidence="8 9">Belongs to the MurJ/MviN family.</text>
</comment>
<feature type="transmembrane region" description="Helical" evidence="8">
    <location>
        <begin position="182"/>
        <end position="203"/>
    </location>
</feature>
<keyword evidence="6 8" id="KW-1133">Transmembrane helix</keyword>
<organism evidence="10 11">
    <name type="scientific">Fusobacterium necrogenes</name>
    <dbReference type="NCBI Taxonomy" id="858"/>
    <lineage>
        <taxon>Bacteria</taxon>
        <taxon>Fusobacteriati</taxon>
        <taxon>Fusobacteriota</taxon>
        <taxon>Fusobacteriia</taxon>
        <taxon>Fusobacteriales</taxon>
        <taxon>Fusobacteriaceae</taxon>
        <taxon>Fusobacterium</taxon>
    </lineage>
</organism>
<comment type="subcellular location">
    <subcellularLocation>
        <location evidence="1 8">Cell membrane</location>
        <topology evidence="1 8">Multi-pass membrane protein</topology>
    </subcellularLocation>
</comment>
<evidence type="ECO:0000256" key="5">
    <source>
        <dbReference type="ARBA" id="ARBA00022984"/>
    </source>
</evidence>
<evidence type="ECO:0000256" key="1">
    <source>
        <dbReference type="ARBA" id="ARBA00004651"/>
    </source>
</evidence>
<dbReference type="OrthoDB" id="9804143at2"/>
<evidence type="ECO:0000256" key="9">
    <source>
        <dbReference type="PIRNR" id="PIRNR002869"/>
    </source>
</evidence>
<gene>
    <name evidence="8 10" type="primary">murJ</name>
    <name evidence="10" type="ORF">NCTC10723_01113</name>
</gene>
<dbReference type="AlphaFoldDB" id="A0A377GXH4"/>
<feature type="transmembrane region" description="Helical" evidence="8">
    <location>
        <begin position="401"/>
        <end position="423"/>
    </location>
</feature>
<feature type="transmembrane region" description="Helical" evidence="8">
    <location>
        <begin position="343"/>
        <end position="364"/>
    </location>
</feature>
<dbReference type="PIRSF" id="PIRSF002869">
    <property type="entry name" value="MviN"/>
    <property type="match status" value="1"/>
</dbReference>
<reference evidence="10 11" key="1">
    <citation type="submission" date="2018-06" db="EMBL/GenBank/DDBJ databases">
        <authorList>
            <consortium name="Pathogen Informatics"/>
            <person name="Doyle S."/>
        </authorList>
    </citation>
    <scope>NUCLEOTIDE SEQUENCE [LARGE SCALE GENOMIC DNA]</scope>
    <source>
        <strain evidence="10 11">NCTC10723</strain>
    </source>
</reference>
<dbReference type="GO" id="GO:0034204">
    <property type="term" value="P:lipid translocation"/>
    <property type="evidence" value="ECO:0007669"/>
    <property type="project" value="TreeGrafter"/>
</dbReference>
<keyword evidence="8 9" id="KW-0813">Transport</keyword>
<evidence type="ECO:0000256" key="4">
    <source>
        <dbReference type="ARBA" id="ARBA00022960"/>
    </source>
</evidence>
<evidence type="ECO:0000256" key="2">
    <source>
        <dbReference type="ARBA" id="ARBA00022475"/>
    </source>
</evidence>
<feature type="transmembrane region" description="Helical" evidence="8">
    <location>
        <begin position="460"/>
        <end position="479"/>
    </location>
</feature>
<dbReference type="GO" id="GO:0009252">
    <property type="term" value="P:peptidoglycan biosynthetic process"/>
    <property type="evidence" value="ECO:0007669"/>
    <property type="project" value="UniProtKB-UniRule"/>
</dbReference>
<comment type="function">
    <text evidence="8 9">Involved in peptidoglycan biosynthesis. Transports lipid-linked peptidoglycan precursors from the inner to the outer leaflet of the cytoplasmic membrane.</text>
</comment>
<evidence type="ECO:0000256" key="7">
    <source>
        <dbReference type="ARBA" id="ARBA00023136"/>
    </source>
</evidence>
<dbReference type="HAMAP" id="MF_02078">
    <property type="entry name" value="MurJ_MviN"/>
    <property type="match status" value="1"/>
</dbReference>
<dbReference type="PANTHER" id="PTHR47019">
    <property type="entry name" value="LIPID II FLIPPASE MURJ"/>
    <property type="match status" value="1"/>
</dbReference>